<reference evidence="3" key="2">
    <citation type="submission" date="2022-06" db="UniProtKB">
        <authorList>
            <consortium name="EnsemblMetazoa"/>
        </authorList>
    </citation>
    <scope>IDENTIFICATION</scope>
</reference>
<dbReference type="PANTHER" id="PTHR45865">
    <property type="entry name" value="E3 UBIQUITIN-PROTEIN LIGASE SHPRH FAMILY MEMBER"/>
    <property type="match status" value="1"/>
</dbReference>
<dbReference type="Pfam" id="PF00271">
    <property type="entry name" value="Helicase_C"/>
    <property type="match status" value="1"/>
</dbReference>
<dbReference type="InterPro" id="IPR001650">
    <property type="entry name" value="Helicase_C-like"/>
</dbReference>
<dbReference type="GO" id="GO:0000209">
    <property type="term" value="P:protein polyubiquitination"/>
    <property type="evidence" value="ECO:0007669"/>
    <property type="project" value="TreeGrafter"/>
</dbReference>
<dbReference type="KEGG" id="api:107885659"/>
<dbReference type="Proteomes" id="UP000007819">
    <property type="component" value="Chromosome A2"/>
</dbReference>
<dbReference type="GO" id="GO:0006974">
    <property type="term" value="P:DNA damage response"/>
    <property type="evidence" value="ECO:0007669"/>
    <property type="project" value="TreeGrafter"/>
</dbReference>
<dbReference type="GO" id="GO:0005634">
    <property type="term" value="C:nucleus"/>
    <property type="evidence" value="ECO:0007669"/>
    <property type="project" value="TreeGrafter"/>
</dbReference>
<sequence>MDFISYVKNNAEGEGSNIVIKGSFSTKIECVTLKLMELISQDPNVKVLIFSNWDKALNLLGEALDQNSISYRILKTGTKYKKTLKDFKLKKNINALLVKLSVGSKGLNLTEATRIFFMDPIINKADEHQAIGTIHRLGQTKPTFVHNFIIRDSIEENITNLFSGDMFDRWDDILLSRLIRVFERK</sequence>
<keyword evidence="4" id="KW-1185">Reference proteome</keyword>
<evidence type="ECO:0000313" key="4">
    <source>
        <dbReference type="Proteomes" id="UP000007819"/>
    </source>
</evidence>
<reference evidence="4" key="1">
    <citation type="submission" date="2010-06" db="EMBL/GenBank/DDBJ databases">
        <authorList>
            <person name="Jiang H."/>
            <person name="Abraham K."/>
            <person name="Ali S."/>
            <person name="Alsbrooks S.L."/>
            <person name="Anim B.N."/>
            <person name="Anosike U.S."/>
            <person name="Attaway T."/>
            <person name="Bandaranaike D.P."/>
            <person name="Battles P.K."/>
            <person name="Bell S.N."/>
            <person name="Bell A.V."/>
            <person name="Beltran B."/>
            <person name="Bickham C."/>
            <person name="Bustamante Y."/>
            <person name="Caleb T."/>
            <person name="Canada A."/>
            <person name="Cardenas V."/>
            <person name="Carter K."/>
            <person name="Chacko J."/>
            <person name="Chandrabose M.N."/>
            <person name="Chavez D."/>
            <person name="Chavez A."/>
            <person name="Chen L."/>
            <person name="Chu H.-S."/>
            <person name="Claassen K.J."/>
            <person name="Cockrell R."/>
            <person name="Collins M."/>
            <person name="Cooper J.A."/>
            <person name="Cree A."/>
            <person name="Curry S.M."/>
            <person name="Da Y."/>
            <person name="Dao M.D."/>
            <person name="Das B."/>
            <person name="Davila M.-L."/>
            <person name="Davy-Carroll L."/>
            <person name="Denson S."/>
            <person name="Dinh H."/>
            <person name="Ebong V.E."/>
            <person name="Edwards J.R."/>
            <person name="Egan A."/>
            <person name="El-Daye J."/>
            <person name="Escobedo L."/>
            <person name="Fernandez S."/>
            <person name="Fernando P.R."/>
            <person name="Flagg N."/>
            <person name="Forbes L.D."/>
            <person name="Fowler R.G."/>
            <person name="Fu Q."/>
            <person name="Gabisi R.A."/>
            <person name="Ganer J."/>
            <person name="Garbino Pronczuk A."/>
            <person name="Garcia R.M."/>
            <person name="Garner T."/>
            <person name="Garrett T.E."/>
            <person name="Gonzalez D.A."/>
            <person name="Hamid H."/>
            <person name="Hawkins E.S."/>
            <person name="Hirani K."/>
            <person name="Hogues M.E."/>
            <person name="Hollins B."/>
            <person name="Hsiao C.-H."/>
            <person name="Jabil R."/>
            <person name="James M.L."/>
            <person name="Jhangiani S.N."/>
            <person name="Johnson B."/>
            <person name="Johnson Q."/>
            <person name="Joshi V."/>
            <person name="Kalu J.B."/>
            <person name="Kam C."/>
            <person name="Kashfia A."/>
            <person name="Keebler J."/>
            <person name="Kisamo H."/>
            <person name="Kovar C.L."/>
            <person name="Lago L.A."/>
            <person name="Lai C.-Y."/>
            <person name="Laidlaw J."/>
            <person name="Lara F."/>
            <person name="Le T.-K."/>
            <person name="Lee S.L."/>
            <person name="Legall F.H."/>
            <person name="Lemon S.J."/>
            <person name="Lewis L.R."/>
            <person name="Li B."/>
            <person name="Liu Y."/>
            <person name="Liu Y.-S."/>
            <person name="Lopez J."/>
            <person name="Lozado R.J."/>
            <person name="Lu J."/>
            <person name="Madu R.C."/>
            <person name="Maheshwari M."/>
            <person name="Maheshwari R."/>
            <person name="Malloy K."/>
            <person name="Martinez E."/>
            <person name="Mathew T."/>
            <person name="Mercado I.C."/>
            <person name="Mercado C."/>
            <person name="Meyer B."/>
            <person name="Montgomery K."/>
            <person name="Morgan M.B."/>
            <person name="Munidasa M."/>
            <person name="Nazareth L.V."/>
            <person name="Nelson J."/>
            <person name="Ng B.M."/>
            <person name="Nguyen N.B."/>
            <person name="Nguyen P.Q."/>
            <person name="Nguyen T."/>
            <person name="Obregon M."/>
            <person name="Okwuonu G.O."/>
            <person name="Onwere C.G."/>
            <person name="Orozco G."/>
            <person name="Parra A."/>
            <person name="Patel S."/>
            <person name="Patil S."/>
            <person name="Perez A."/>
            <person name="Perez Y."/>
            <person name="Pham C."/>
            <person name="Primus E.L."/>
            <person name="Pu L.-L."/>
            <person name="Puazo M."/>
            <person name="Qin X."/>
            <person name="Quiroz J.B."/>
            <person name="Reese J."/>
            <person name="Richards S."/>
            <person name="Rives C.M."/>
            <person name="Robberts R."/>
            <person name="Ruiz S.J."/>
            <person name="Ruiz M.J."/>
            <person name="Santibanez J."/>
            <person name="Schneider B.W."/>
            <person name="Sisson I."/>
            <person name="Smith M."/>
            <person name="Sodergren E."/>
            <person name="Song X.-Z."/>
            <person name="Song B.B."/>
            <person name="Summersgill H."/>
            <person name="Thelus R."/>
            <person name="Thornton R.D."/>
            <person name="Trejos Z.Y."/>
            <person name="Usmani K."/>
            <person name="Vattathil S."/>
            <person name="Villasana D."/>
            <person name="Walker D.L."/>
            <person name="Wang S."/>
            <person name="Wang K."/>
            <person name="White C.S."/>
            <person name="Williams A.C."/>
            <person name="Williamson J."/>
            <person name="Wilson K."/>
            <person name="Woghiren I.O."/>
            <person name="Woodworth J.R."/>
            <person name="Worley K.C."/>
            <person name="Wright R.A."/>
            <person name="Wu W."/>
            <person name="Young L."/>
            <person name="Zhang L."/>
            <person name="Zhang J."/>
            <person name="Zhu Y."/>
            <person name="Muzny D.M."/>
            <person name="Weinstock G."/>
            <person name="Gibbs R.A."/>
        </authorList>
    </citation>
    <scope>NUCLEOTIDE SEQUENCE [LARGE SCALE GENOMIC DNA]</scope>
    <source>
        <strain evidence="4">LSR1</strain>
    </source>
</reference>
<dbReference type="GeneID" id="107885659"/>
<dbReference type="GO" id="GO:0061630">
    <property type="term" value="F:ubiquitin protein ligase activity"/>
    <property type="evidence" value="ECO:0007669"/>
    <property type="project" value="TreeGrafter"/>
</dbReference>
<evidence type="ECO:0000313" key="3">
    <source>
        <dbReference type="EnsemblMetazoa" id="XP_016664824.1"/>
    </source>
</evidence>
<organism evidence="3 4">
    <name type="scientific">Acyrthosiphon pisum</name>
    <name type="common">Pea aphid</name>
    <dbReference type="NCBI Taxonomy" id="7029"/>
    <lineage>
        <taxon>Eukaryota</taxon>
        <taxon>Metazoa</taxon>
        <taxon>Ecdysozoa</taxon>
        <taxon>Arthropoda</taxon>
        <taxon>Hexapoda</taxon>
        <taxon>Insecta</taxon>
        <taxon>Pterygota</taxon>
        <taxon>Neoptera</taxon>
        <taxon>Paraneoptera</taxon>
        <taxon>Hemiptera</taxon>
        <taxon>Sternorrhyncha</taxon>
        <taxon>Aphidomorpha</taxon>
        <taxon>Aphidoidea</taxon>
        <taxon>Aphididae</taxon>
        <taxon>Macrosiphini</taxon>
        <taxon>Acyrthosiphon</taxon>
    </lineage>
</organism>
<dbReference type="InterPro" id="IPR027417">
    <property type="entry name" value="P-loop_NTPase"/>
</dbReference>
<name>A0A8R2D7F3_ACYPI</name>
<dbReference type="Gene3D" id="3.40.50.300">
    <property type="entry name" value="P-loop containing nucleotide triphosphate hydrolases"/>
    <property type="match status" value="1"/>
</dbReference>
<dbReference type="InterPro" id="IPR052583">
    <property type="entry name" value="ATP-helicase/E3_Ub-Ligase"/>
</dbReference>
<dbReference type="SMART" id="SM00490">
    <property type="entry name" value="HELICc"/>
    <property type="match status" value="1"/>
</dbReference>
<feature type="domain" description="Helicase C-terminal" evidence="2">
    <location>
        <begin position="31"/>
        <end position="185"/>
    </location>
</feature>
<dbReference type="OrthoDB" id="423559at2759"/>
<dbReference type="PANTHER" id="PTHR45865:SF1">
    <property type="entry name" value="E3 UBIQUITIN-PROTEIN LIGASE SHPRH"/>
    <property type="match status" value="1"/>
</dbReference>
<evidence type="ECO:0000256" key="1">
    <source>
        <dbReference type="ARBA" id="ARBA00022801"/>
    </source>
</evidence>
<dbReference type="EnsemblMetazoa" id="XM_016809335.2">
    <property type="protein sequence ID" value="XP_016664824.1"/>
    <property type="gene ID" value="LOC107885659"/>
</dbReference>
<evidence type="ECO:0000259" key="2">
    <source>
        <dbReference type="PROSITE" id="PS51194"/>
    </source>
</evidence>
<dbReference type="InterPro" id="IPR049730">
    <property type="entry name" value="SNF2/RAD54-like_C"/>
</dbReference>
<dbReference type="RefSeq" id="XP_016664824.1">
    <property type="nucleotide sequence ID" value="XM_016809335.1"/>
</dbReference>
<proteinExistence type="predicted"/>
<protein>
    <recommendedName>
        <fullName evidence="2">Helicase C-terminal domain-containing protein</fullName>
    </recommendedName>
</protein>
<dbReference type="SUPFAM" id="SSF52540">
    <property type="entry name" value="P-loop containing nucleoside triphosphate hydrolases"/>
    <property type="match status" value="1"/>
</dbReference>
<dbReference type="GO" id="GO:0016787">
    <property type="term" value="F:hydrolase activity"/>
    <property type="evidence" value="ECO:0007669"/>
    <property type="project" value="UniProtKB-KW"/>
</dbReference>
<dbReference type="AlphaFoldDB" id="A0A8R2D7F3"/>
<keyword evidence="1" id="KW-0378">Hydrolase</keyword>
<dbReference type="CDD" id="cd18793">
    <property type="entry name" value="SF2_C_SNF"/>
    <property type="match status" value="1"/>
</dbReference>
<accession>A0A8R2D7F3</accession>
<dbReference type="PROSITE" id="PS51194">
    <property type="entry name" value="HELICASE_CTER"/>
    <property type="match status" value="1"/>
</dbReference>